<dbReference type="PANTHER" id="PTHR45138">
    <property type="entry name" value="REGULATORY COMPONENTS OF SENSORY TRANSDUCTION SYSTEM"/>
    <property type="match status" value="1"/>
</dbReference>
<dbReference type="InterPro" id="IPR043128">
    <property type="entry name" value="Rev_trsase/Diguanyl_cyclase"/>
</dbReference>
<feature type="transmembrane region" description="Helical" evidence="9">
    <location>
        <begin position="17"/>
        <end position="39"/>
    </location>
</feature>
<keyword evidence="7 9" id="KW-0472">Membrane</keyword>
<evidence type="ECO:0000313" key="11">
    <source>
        <dbReference type="EMBL" id="RJX65324.1"/>
    </source>
</evidence>
<keyword evidence="6 9" id="KW-1133">Transmembrane helix</keyword>
<evidence type="ECO:0000256" key="6">
    <source>
        <dbReference type="ARBA" id="ARBA00022989"/>
    </source>
</evidence>
<evidence type="ECO:0000259" key="10">
    <source>
        <dbReference type="PROSITE" id="PS50887"/>
    </source>
</evidence>
<comment type="caution">
    <text evidence="11">The sequence shown here is derived from an EMBL/GenBank/DDBJ whole genome shotgun (WGS) entry which is preliminary data.</text>
</comment>
<gene>
    <name evidence="11" type="ORF">DZ860_21835</name>
</gene>
<dbReference type="Proteomes" id="UP000273252">
    <property type="component" value="Unassembled WGS sequence"/>
</dbReference>
<evidence type="ECO:0000256" key="7">
    <source>
        <dbReference type="ARBA" id="ARBA00023136"/>
    </source>
</evidence>
<dbReference type="CDD" id="cd01949">
    <property type="entry name" value="GGDEF"/>
    <property type="match status" value="1"/>
</dbReference>
<comment type="catalytic activity">
    <reaction evidence="8">
        <text>2 GTP = 3',3'-c-di-GMP + 2 diphosphate</text>
        <dbReference type="Rhea" id="RHEA:24898"/>
        <dbReference type="ChEBI" id="CHEBI:33019"/>
        <dbReference type="ChEBI" id="CHEBI:37565"/>
        <dbReference type="ChEBI" id="CHEBI:58805"/>
        <dbReference type="EC" id="2.7.7.65"/>
    </reaction>
</comment>
<evidence type="ECO:0000256" key="2">
    <source>
        <dbReference type="ARBA" id="ARBA00004651"/>
    </source>
</evidence>
<evidence type="ECO:0000256" key="8">
    <source>
        <dbReference type="ARBA" id="ARBA00034247"/>
    </source>
</evidence>
<dbReference type="InterPro" id="IPR029787">
    <property type="entry name" value="Nucleotide_cyclase"/>
</dbReference>
<sequence length="387" mass="44276">MEKILSETHRLNLHKKLLIVFALISIGVIGFLVLFSFTFSSSLLKEKELQSRQLVESALGVVEYFQHLEEQGALSKQEAQNNTLQALQNIHYGSNGYFWVIDIEQHSLIPANSSTPIDHEVIVQANKKGKLFFQNTIELALNGGGWVHYWWPKPKSSTEQQKVSYVSHIPEWNWVIGTGLYLDETKENVLWTTFKSTGFVMLVFLILISISITFINDFFSQMGELTVRDALTNLHTKRFLEEIIPILINKQESAPNHYLAVLFLDIDHFKYVNDTYGHNYGDNVLTQIANTILHSIDHKDYCIRYGGEEFVVVGLFKNKIELLNVAERIRTKVENTLFDIDGLEFNVTISCGIAIHDNSKRSFNETLLLADKKLYASKEQGRNCVTI</sequence>
<feature type="domain" description="GGDEF" evidence="10">
    <location>
        <begin position="257"/>
        <end position="387"/>
    </location>
</feature>
<evidence type="ECO:0000256" key="9">
    <source>
        <dbReference type="SAM" id="Phobius"/>
    </source>
</evidence>
<keyword evidence="5 9" id="KW-0812">Transmembrane</keyword>
<dbReference type="FunFam" id="3.30.70.270:FF:000001">
    <property type="entry name" value="Diguanylate cyclase domain protein"/>
    <property type="match status" value="1"/>
</dbReference>
<comment type="subcellular location">
    <subcellularLocation>
        <location evidence="2">Cell membrane</location>
        <topology evidence="2">Multi-pass membrane protein</topology>
    </subcellularLocation>
</comment>
<feature type="transmembrane region" description="Helical" evidence="9">
    <location>
        <begin position="199"/>
        <end position="219"/>
    </location>
</feature>
<dbReference type="RefSeq" id="WP_120035236.1">
    <property type="nucleotide sequence ID" value="NZ_QVMU01000035.1"/>
</dbReference>
<dbReference type="Gene3D" id="3.30.450.20">
    <property type="entry name" value="PAS domain"/>
    <property type="match status" value="1"/>
</dbReference>
<dbReference type="Pfam" id="PF00990">
    <property type="entry name" value="GGDEF"/>
    <property type="match status" value="1"/>
</dbReference>
<dbReference type="NCBIfam" id="TIGR00254">
    <property type="entry name" value="GGDEF"/>
    <property type="match status" value="1"/>
</dbReference>
<evidence type="ECO:0000256" key="4">
    <source>
        <dbReference type="ARBA" id="ARBA00022475"/>
    </source>
</evidence>
<keyword evidence="12" id="KW-1185">Reference proteome</keyword>
<dbReference type="SMART" id="SM01049">
    <property type="entry name" value="Cache_2"/>
    <property type="match status" value="1"/>
</dbReference>
<reference evidence="11 12" key="1">
    <citation type="submission" date="2018-08" db="EMBL/GenBank/DDBJ databases">
        <title>Vibrio isolated from the Eastern China Marginal Seas.</title>
        <authorList>
            <person name="Li Y."/>
        </authorList>
    </citation>
    <scope>NUCLEOTIDE SEQUENCE [LARGE SCALE GENOMIC DNA]</scope>
    <source>
        <strain evidence="11 12">BEI233</strain>
    </source>
</reference>
<evidence type="ECO:0000256" key="3">
    <source>
        <dbReference type="ARBA" id="ARBA00012528"/>
    </source>
</evidence>
<name>A0A3A6QJK0_9VIBR</name>
<comment type="cofactor">
    <cofactor evidence="1">
        <name>Mg(2+)</name>
        <dbReference type="ChEBI" id="CHEBI:18420"/>
    </cofactor>
</comment>
<evidence type="ECO:0000256" key="5">
    <source>
        <dbReference type="ARBA" id="ARBA00022692"/>
    </source>
</evidence>
<dbReference type="PROSITE" id="PS50887">
    <property type="entry name" value="GGDEF"/>
    <property type="match status" value="1"/>
</dbReference>
<keyword evidence="4" id="KW-1003">Cell membrane</keyword>
<protein>
    <recommendedName>
        <fullName evidence="3">diguanylate cyclase</fullName>
        <ecNumber evidence="3">2.7.7.65</ecNumber>
    </recommendedName>
</protein>
<dbReference type="InterPro" id="IPR000160">
    <property type="entry name" value="GGDEF_dom"/>
</dbReference>
<proteinExistence type="predicted"/>
<dbReference type="Pfam" id="PF17200">
    <property type="entry name" value="sCache_2"/>
    <property type="match status" value="1"/>
</dbReference>
<dbReference type="GO" id="GO:0005886">
    <property type="term" value="C:plasma membrane"/>
    <property type="evidence" value="ECO:0007669"/>
    <property type="project" value="UniProtKB-SubCell"/>
</dbReference>
<dbReference type="EC" id="2.7.7.65" evidence="3"/>
<dbReference type="AlphaFoldDB" id="A0A3A6QJK0"/>
<evidence type="ECO:0000313" key="12">
    <source>
        <dbReference type="Proteomes" id="UP000273252"/>
    </source>
</evidence>
<dbReference type="EMBL" id="QVMU01000035">
    <property type="protein sequence ID" value="RJX65324.1"/>
    <property type="molecule type" value="Genomic_DNA"/>
</dbReference>
<organism evidence="11 12">
    <name type="scientific">Vibrio sinensis</name>
    <dbReference type="NCBI Taxonomy" id="2302434"/>
    <lineage>
        <taxon>Bacteria</taxon>
        <taxon>Pseudomonadati</taxon>
        <taxon>Pseudomonadota</taxon>
        <taxon>Gammaproteobacteria</taxon>
        <taxon>Vibrionales</taxon>
        <taxon>Vibrionaceae</taxon>
        <taxon>Vibrio</taxon>
    </lineage>
</organism>
<dbReference type="SUPFAM" id="SSF55073">
    <property type="entry name" value="Nucleotide cyclase"/>
    <property type="match status" value="1"/>
</dbReference>
<dbReference type="Gene3D" id="3.30.70.270">
    <property type="match status" value="1"/>
</dbReference>
<dbReference type="PANTHER" id="PTHR45138:SF9">
    <property type="entry name" value="DIGUANYLATE CYCLASE DGCM-RELATED"/>
    <property type="match status" value="1"/>
</dbReference>
<dbReference type="InterPro" id="IPR033480">
    <property type="entry name" value="sCache_2"/>
</dbReference>
<dbReference type="SMART" id="SM00267">
    <property type="entry name" value="GGDEF"/>
    <property type="match status" value="1"/>
</dbReference>
<dbReference type="InterPro" id="IPR050469">
    <property type="entry name" value="Diguanylate_Cyclase"/>
</dbReference>
<dbReference type="GO" id="GO:1902201">
    <property type="term" value="P:negative regulation of bacterial-type flagellum-dependent cell motility"/>
    <property type="evidence" value="ECO:0007669"/>
    <property type="project" value="TreeGrafter"/>
</dbReference>
<dbReference type="OrthoDB" id="5496380at2"/>
<accession>A0A3A6QJK0</accession>
<dbReference type="GO" id="GO:0052621">
    <property type="term" value="F:diguanylate cyclase activity"/>
    <property type="evidence" value="ECO:0007669"/>
    <property type="project" value="UniProtKB-EC"/>
</dbReference>
<dbReference type="GO" id="GO:0043709">
    <property type="term" value="P:cell adhesion involved in single-species biofilm formation"/>
    <property type="evidence" value="ECO:0007669"/>
    <property type="project" value="TreeGrafter"/>
</dbReference>
<evidence type="ECO:0000256" key="1">
    <source>
        <dbReference type="ARBA" id="ARBA00001946"/>
    </source>
</evidence>